<keyword evidence="4" id="KW-1185">Reference proteome</keyword>
<sequence>MQDSANPNLSSSGNPKIAKGDGDAPVKAYLDAMPGWKSGVGHRLDQIVVRSLPDVRKAVRWNTPLYGKDDGWFFAMYCYKKYVQLTFFRGEDLIPAPPKGSKVEGVRYFNIHESDAWDEAMMADWMAQAIKLPGVKLW</sequence>
<gene>
    <name evidence="3" type="ORF">ACFTOW_11700</name>
</gene>
<evidence type="ECO:0000313" key="3">
    <source>
        <dbReference type="EMBL" id="MFD1510064.1"/>
    </source>
</evidence>
<feature type="compositionally biased region" description="Polar residues" evidence="1">
    <location>
        <begin position="1"/>
        <end position="14"/>
    </location>
</feature>
<reference evidence="4" key="1">
    <citation type="journal article" date="2019" name="Int. J. Syst. Evol. Microbiol.">
        <title>The Global Catalogue of Microorganisms (GCM) 10K type strain sequencing project: providing services to taxonomists for standard genome sequencing and annotation.</title>
        <authorList>
            <consortium name="The Broad Institute Genomics Platform"/>
            <consortium name="The Broad Institute Genome Sequencing Center for Infectious Disease"/>
            <person name="Wu L."/>
            <person name="Ma J."/>
        </authorList>
    </citation>
    <scope>NUCLEOTIDE SEQUENCE [LARGE SCALE GENOMIC DNA]</scope>
    <source>
        <strain evidence="4">CGMCC 1.12477</strain>
    </source>
</reference>
<dbReference type="SUPFAM" id="SSF159888">
    <property type="entry name" value="YdhG-like"/>
    <property type="match status" value="1"/>
</dbReference>
<evidence type="ECO:0000259" key="2">
    <source>
        <dbReference type="Pfam" id="PF08818"/>
    </source>
</evidence>
<dbReference type="EMBL" id="JBHUDD010000058">
    <property type="protein sequence ID" value="MFD1510064.1"/>
    <property type="molecule type" value="Genomic_DNA"/>
</dbReference>
<dbReference type="RefSeq" id="WP_379915853.1">
    <property type="nucleotide sequence ID" value="NZ_JBHUDD010000058.1"/>
</dbReference>
<organism evidence="3 4">
    <name type="scientific">Lacimonas salitolerans</name>
    <dbReference type="NCBI Taxonomy" id="1323750"/>
    <lineage>
        <taxon>Bacteria</taxon>
        <taxon>Pseudomonadati</taxon>
        <taxon>Pseudomonadota</taxon>
        <taxon>Alphaproteobacteria</taxon>
        <taxon>Rhodobacterales</taxon>
        <taxon>Paracoccaceae</taxon>
        <taxon>Lacimonas</taxon>
    </lineage>
</organism>
<dbReference type="Gene3D" id="3.90.1150.200">
    <property type="match status" value="1"/>
</dbReference>
<name>A0ABW4EJC3_9RHOB</name>
<dbReference type="Pfam" id="PF08818">
    <property type="entry name" value="DUF1801"/>
    <property type="match status" value="1"/>
</dbReference>
<accession>A0ABW4EJC3</accession>
<feature type="region of interest" description="Disordered" evidence="1">
    <location>
        <begin position="1"/>
        <end position="20"/>
    </location>
</feature>
<dbReference type="Proteomes" id="UP001597186">
    <property type="component" value="Unassembled WGS sequence"/>
</dbReference>
<comment type="caution">
    <text evidence="3">The sequence shown here is derived from an EMBL/GenBank/DDBJ whole genome shotgun (WGS) entry which is preliminary data.</text>
</comment>
<protein>
    <submittedName>
        <fullName evidence="3">DUF1801 domain-containing protein</fullName>
    </submittedName>
</protein>
<proteinExistence type="predicted"/>
<feature type="domain" description="YdhG-like" evidence="2">
    <location>
        <begin position="41"/>
        <end position="130"/>
    </location>
</feature>
<evidence type="ECO:0000313" key="4">
    <source>
        <dbReference type="Proteomes" id="UP001597186"/>
    </source>
</evidence>
<dbReference type="InterPro" id="IPR014922">
    <property type="entry name" value="YdhG-like"/>
</dbReference>
<evidence type="ECO:0000256" key="1">
    <source>
        <dbReference type="SAM" id="MobiDB-lite"/>
    </source>
</evidence>